<keyword evidence="1" id="KW-0732">Signal</keyword>
<evidence type="ECO:0000313" key="2">
    <source>
        <dbReference type="EMBL" id="KAJ7765248.1"/>
    </source>
</evidence>
<keyword evidence="3" id="KW-1185">Reference proteome</keyword>
<organism evidence="2 3">
    <name type="scientific">Mycena metata</name>
    <dbReference type="NCBI Taxonomy" id="1033252"/>
    <lineage>
        <taxon>Eukaryota</taxon>
        <taxon>Fungi</taxon>
        <taxon>Dikarya</taxon>
        <taxon>Basidiomycota</taxon>
        <taxon>Agaricomycotina</taxon>
        <taxon>Agaricomycetes</taxon>
        <taxon>Agaricomycetidae</taxon>
        <taxon>Agaricales</taxon>
        <taxon>Marasmiineae</taxon>
        <taxon>Mycenaceae</taxon>
        <taxon>Mycena</taxon>
    </lineage>
</organism>
<sequence length="184" mass="19906">MFTNVLAFALGALTLVGAAPSLQTPMLSCNMNFGTTVTHVGAVKGFDGIPPGKYRIINQQVPGSLRSYSPGQPAYVSLTREFPGPFEIWDVEPAGSNSFTISSVGLQVPTYINGDQIIPDNKEPAQYIISAVDDGSDNLFTIQTVDGSQYWGIEPNNPVRPNLQLHADVEGRGEQWLFIRASSF</sequence>
<feature type="signal peptide" evidence="1">
    <location>
        <begin position="1"/>
        <end position="18"/>
    </location>
</feature>
<dbReference type="Proteomes" id="UP001215598">
    <property type="component" value="Unassembled WGS sequence"/>
</dbReference>
<gene>
    <name evidence="2" type="ORF">B0H16DRAFT_1687422</name>
</gene>
<protein>
    <submittedName>
        <fullName evidence="2">Uncharacterized protein</fullName>
    </submittedName>
</protein>
<feature type="chain" id="PRO_5042161155" evidence="1">
    <location>
        <begin position="19"/>
        <end position="184"/>
    </location>
</feature>
<evidence type="ECO:0000256" key="1">
    <source>
        <dbReference type="SAM" id="SignalP"/>
    </source>
</evidence>
<evidence type="ECO:0000313" key="3">
    <source>
        <dbReference type="Proteomes" id="UP001215598"/>
    </source>
</evidence>
<dbReference type="AlphaFoldDB" id="A0AAD7JLW7"/>
<comment type="caution">
    <text evidence="2">The sequence shown here is derived from an EMBL/GenBank/DDBJ whole genome shotgun (WGS) entry which is preliminary data.</text>
</comment>
<proteinExistence type="predicted"/>
<name>A0AAD7JLW7_9AGAR</name>
<accession>A0AAD7JLW7</accession>
<dbReference type="EMBL" id="JARKIB010000026">
    <property type="protein sequence ID" value="KAJ7765248.1"/>
    <property type="molecule type" value="Genomic_DNA"/>
</dbReference>
<reference evidence="2" key="1">
    <citation type="submission" date="2023-03" db="EMBL/GenBank/DDBJ databases">
        <title>Massive genome expansion in bonnet fungi (Mycena s.s.) driven by repeated elements and novel gene families across ecological guilds.</title>
        <authorList>
            <consortium name="Lawrence Berkeley National Laboratory"/>
            <person name="Harder C.B."/>
            <person name="Miyauchi S."/>
            <person name="Viragh M."/>
            <person name="Kuo A."/>
            <person name="Thoen E."/>
            <person name="Andreopoulos B."/>
            <person name="Lu D."/>
            <person name="Skrede I."/>
            <person name="Drula E."/>
            <person name="Henrissat B."/>
            <person name="Morin E."/>
            <person name="Kohler A."/>
            <person name="Barry K."/>
            <person name="LaButti K."/>
            <person name="Morin E."/>
            <person name="Salamov A."/>
            <person name="Lipzen A."/>
            <person name="Mereny Z."/>
            <person name="Hegedus B."/>
            <person name="Baldrian P."/>
            <person name="Stursova M."/>
            <person name="Weitz H."/>
            <person name="Taylor A."/>
            <person name="Grigoriev I.V."/>
            <person name="Nagy L.G."/>
            <person name="Martin F."/>
            <person name="Kauserud H."/>
        </authorList>
    </citation>
    <scope>NUCLEOTIDE SEQUENCE</scope>
    <source>
        <strain evidence="2">CBHHK182m</strain>
    </source>
</reference>